<dbReference type="EMBL" id="JAPTNE010000067">
    <property type="protein sequence ID" value="MCZ0810302.1"/>
    <property type="molecule type" value="Genomic_DNA"/>
</dbReference>
<sequence>MRVGTYRRVSTEMQREDGVSLQTQDERLNAFIQSQGWALVEDYADEGYSAKNMDRPALKRLIEDIKRQKIDVVLVYRLDRFVRSVSDLHHLLQVMDKHDVKFKSCTEVFDTTSATGRMFITIIATLAQWERETIAERVFDNMLHRSEQGKRNGAPAPYGYTLEDGILTPDENEATWVRYIFQKYKTNGSQNIAKYLNVRGIRTKKGEVWSDYSVRYILKNPIYAGYVRWNLRSAAKGKNTETVIAKYEQKNFEPLIPKSDWDDIQELMKERSFMAFRSDNHYPFSSIAKCEECGHSFTGAFKKRKSGGVHRFYKCAGRFRTGTCKVTVIAEEAIEKAFLETMYFSMYDEKEYLAEKEPEIDAQQIQKELVHIEGKKARIKELYVDGDIAKEDYKKKIAELQERENDLLLQLETEDVKASEEEVRMWISSVKANWNTLSYESKKAAVHAIFRSMTIRVIEPPKVGKVAAPPVVEIVNFKLR</sequence>
<name>A0AAP3GCT8_BRELA</name>
<dbReference type="Pfam" id="PF13408">
    <property type="entry name" value="Zn_ribbon_recom"/>
    <property type="match status" value="1"/>
</dbReference>
<feature type="domain" description="Resolvase/invertase-type recombinase catalytic" evidence="1">
    <location>
        <begin position="2"/>
        <end position="149"/>
    </location>
</feature>
<dbReference type="InterPro" id="IPR025827">
    <property type="entry name" value="Zn_ribbon_recom_dom"/>
</dbReference>
<dbReference type="InterPro" id="IPR006119">
    <property type="entry name" value="Resolv_N"/>
</dbReference>
<comment type="caution">
    <text evidence="3">The sequence shown here is derived from an EMBL/GenBank/DDBJ whole genome shotgun (WGS) entry which is preliminary data.</text>
</comment>
<proteinExistence type="predicted"/>
<evidence type="ECO:0000313" key="4">
    <source>
        <dbReference type="Proteomes" id="UP001077662"/>
    </source>
</evidence>
<reference evidence="3" key="1">
    <citation type="submission" date="2022-09" db="EMBL/GenBank/DDBJ databases">
        <title>Genome analysis and characterization of larvicidal activity of Brevibacillus strains.</title>
        <authorList>
            <person name="Patrusheva E.V."/>
            <person name="Izotova A.O."/>
            <person name="Toshchakov S.V."/>
            <person name="Sineoky S.P."/>
        </authorList>
    </citation>
    <scope>NUCLEOTIDE SEQUENCE</scope>
    <source>
        <strain evidence="3">VKPM_B-13247</strain>
    </source>
</reference>
<dbReference type="CDD" id="cd00338">
    <property type="entry name" value="Ser_Recombinase"/>
    <property type="match status" value="1"/>
</dbReference>
<dbReference type="Gene3D" id="3.90.1750.20">
    <property type="entry name" value="Putative Large Serine Recombinase, Chain B, Domain 2"/>
    <property type="match status" value="1"/>
</dbReference>
<accession>A0AAP3GCT8</accession>
<gene>
    <name evidence="3" type="ORF">O0554_26075</name>
</gene>
<dbReference type="PANTHER" id="PTHR30461">
    <property type="entry name" value="DNA-INVERTASE FROM LAMBDOID PROPHAGE"/>
    <property type="match status" value="1"/>
</dbReference>
<dbReference type="Pfam" id="PF07508">
    <property type="entry name" value="Recombinase"/>
    <property type="match status" value="1"/>
</dbReference>
<feature type="domain" description="Recombinase" evidence="2">
    <location>
        <begin position="157"/>
        <end position="274"/>
    </location>
</feature>
<dbReference type="Proteomes" id="UP001077662">
    <property type="component" value="Unassembled WGS sequence"/>
</dbReference>
<dbReference type="GO" id="GO:0003677">
    <property type="term" value="F:DNA binding"/>
    <property type="evidence" value="ECO:0007669"/>
    <property type="project" value="InterPro"/>
</dbReference>
<dbReference type="InterPro" id="IPR038109">
    <property type="entry name" value="DNA_bind_recomb_sf"/>
</dbReference>
<dbReference type="InterPro" id="IPR011109">
    <property type="entry name" value="DNA_bind_recombinase_dom"/>
</dbReference>
<evidence type="ECO:0000259" key="2">
    <source>
        <dbReference type="PROSITE" id="PS51737"/>
    </source>
</evidence>
<dbReference type="InterPro" id="IPR050639">
    <property type="entry name" value="SSR_resolvase"/>
</dbReference>
<dbReference type="SUPFAM" id="SSF53041">
    <property type="entry name" value="Resolvase-like"/>
    <property type="match status" value="1"/>
</dbReference>
<evidence type="ECO:0000259" key="1">
    <source>
        <dbReference type="PROSITE" id="PS51736"/>
    </source>
</evidence>
<dbReference type="GO" id="GO:0000150">
    <property type="term" value="F:DNA strand exchange activity"/>
    <property type="evidence" value="ECO:0007669"/>
    <property type="project" value="InterPro"/>
</dbReference>
<protein>
    <submittedName>
        <fullName evidence="3">Recombinase family protein</fullName>
    </submittedName>
</protein>
<dbReference type="PROSITE" id="PS51737">
    <property type="entry name" value="RECOMBINASE_DNA_BIND"/>
    <property type="match status" value="1"/>
</dbReference>
<organism evidence="3 4">
    <name type="scientific">Brevibacillus laterosporus</name>
    <name type="common">Bacillus laterosporus</name>
    <dbReference type="NCBI Taxonomy" id="1465"/>
    <lineage>
        <taxon>Bacteria</taxon>
        <taxon>Bacillati</taxon>
        <taxon>Bacillota</taxon>
        <taxon>Bacilli</taxon>
        <taxon>Bacillales</taxon>
        <taxon>Paenibacillaceae</taxon>
        <taxon>Brevibacillus</taxon>
    </lineage>
</organism>
<dbReference type="Pfam" id="PF00239">
    <property type="entry name" value="Resolvase"/>
    <property type="match status" value="1"/>
</dbReference>
<dbReference type="SMART" id="SM00857">
    <property type="entry name" value="Resolvase"/>
    <property type="match status" value="1"/>
</dbReference>
<dbReference type="PROSITE" id="PS51736">
    <property type="entry name" value="RECOMBINASES_3"/>
    <property type="match status" value="1"/>
</dbReference>
<dbReference type="AlphaFoldDB" id="A0AAP3GCT8"/>
<evidence type="ECO:0000313" key="3">
    <source>
        <dbReference type="EMBL" id="MCZ0810302.1"/>
    </source>
</evidence>
<dbReference type="PANTHER" id="PTHR30461:SF23">
    <property type="entry name" value="DNA RECOMBINASE-RELATED"/>
    <property type="match status" value="1"/>
</dbReference>
<dbReference type="RefSeq" id="WP_258434997.1">
    <property type="nucleotide sequence ID" value="NZ_JANSGW010000067.1"/>
</dbReference>
<dbReference type="InterPro" id="IPR036162">
    <property type="entry name" value="Resolvase-like_N_sf"/>
</dbReference>
<dbReference type="Gene3D" id="3.40.50.1390">
    <property type="entry name" value="Resolvase, N-terminal catalytic domain"/>
    <property type="match status" value="1"/>
</dbReference>